<sequence>MSELVVAHSPDSDDAYMFYGIASGAVRSRFKFREFLADIETLNKLAIGGAKLDMTALSAAALGFTKRYFVLRVGASMGDRYGPIVVSRGGPIRLIAVPGRYTTAALLLRLAMPEAKVVEVPFDKIFDAVISGVVDAGVVIHEGQITYMRHGLTKALDLGEWWYEQTGLPTPLGIDAVDKSLGEEVAEELKSLLLESIKYAEEHRQGAIAYAMRFSRGLGAEDTARFVDMYVNPMTKDMGKRGEDAVRALLDEAKRRGLVENNEVEFV</sequence>
<proteinExistence type="predicted"/>
<dbReference type="EMBL" id="JZWT02000002">
    <property type="protein sequence ID" value="MFB6489854.1"/>
    <property type="molecule type" value="Genomic_DNA"/>
</dbReference>
<accession>A0ACC6UYH3</accession>
<reference evidence="1" key="1">
    <citation type="submission" date="2024-07" db="EMBL/GenBank/DDBJ databases">
        <title>Metagenome and Metagenome-Assembled Genomes of Archaea from a hot spring from the geothermal field of Los Azufres, Mexico.</title>
        <authorList>
            <person name="Marin-Paredes R."/>
            <person name="Martinez-Romero E."/>
            <person name="Servin-Garciduenas L.E."/>
        </authorList>
    </citation>
    <scope>NUCLEOTIDE SEQUENCE</scope>
</reference>
<evidence type="ECO:0000313" key="1">
    <source>
        <dbReference type="EMBL" id="MFB6489854.1"/>
    </source>
</evidence>
<dbReference type="Proteomes" id="UP000033636">
    <property type="component" value="Unassembled WGS sequence"/>
</dbReference>
<evidence type="ECO:0000313" key="2">
    <source>
        <dbReference type="Proteomes" id="UP000033636"/>
    </source>
</evidence>
<protein>
    <submittedName>
        <fullName evidence="1">Menaquinone biosynthesis family protein</fullName>
    </submittedName>
</protein>
<organism evidence="1 2">
    <name type="scientific">Thermoproteus sp. AZ2</name>
    <dbReference type="NCBI Taxonomy" id="1609232"/>
    <lineage>
        <taxon>Archaea</taxon>
        <taxon>Thermoproteota</taxon>
        <taxon>Thermoprotei</taxon>
        <taxon>Thermoproteales</taxon>
        <taxon>Thermoproteaceae</taxon>
        <taxon>Thermoproteus</taxon>
    </lineage>
</organism>
<gene>
    <name evidence="1" type="ORF">TU35_001180</name>
</gene>
<name>A0ACC6UYH3_9CREN</name>
<comment type="caution">
    <text evidence="1">The sequence shown here is derived from an EMBL/GenBank/DDBJ whole genome shotgun (WGS) entry which is preliminary data.</text>
</comment>